<evidence type="ECO:0008006" key="12">
    <source>
        <dbReference type="Google" id="ProtNLM"/>
    </source>
</evidence>
<dbReference type="GO" id="GO:0005524">
    <property type="term" value="F:ATP binding"/>
    <property type="evidence" value="ECO:0007669"/>
    <property type="project" value="UniProtKB-UniRule"/>
</dbReference>
<evidence type="ECO:0000259" key="9">
    <source>
        <dbReference type="PROSITE" id="PS50280"/>
    </source>
</evidence>
<keyword evidence="1" id="KW-0723">Serine/threonine-protein kinase</keyword>
<dbReference type="Pfam" id="PF00069">
    <property type="entry name" value="Pkinase"/>
    <property type="match status" value="1"/>
</dbReference>
<dbReference type="InterPro" id="IPR017441">
    <property type="entry name" value="Protein_kinase_ATP_BS"/>
</dbReference>
<evidence type="ECO:0000256" key="4">
    <source>
        <dbReference type="ARBA" id="ARBA00022777"/>
    </source>
</evidence>
<feature type="domain" description="Protein kinase" evidence="8">
    <location>
        <begin position="1024"/>
        <end position="1352"/>
    </location>
</feature>
<dbReference type="EMBL" id="CAJNNV010032031">
    <property type="protein sequence ID" value="CAE8638662.1"/>
    <property type="molecule type" value="Genomic_DNA"/>
</dbReference>
<dbReference type="InterPro" id="IPR046341">
    <property type="entry name" value="SET_dom_sf"/>
</dbReference>
<feature type="compositionally biased region" description="Low complexity" evidence="7">
    <location>
        <begin position="412"/>
        <end position="427"/>
    </location>
</feature>
<dbReference type="Gene3D" id="2.170.270.10">
    <property type="entry name" value="SET domain"/>
    <property type="match status" value="1"/>
</dbReference>
<feature type="compositionally biased region" description="Basic and acidic residues" evidence="7">
    <location>
        <begin position="858"/>
        <end position="867"/>
    </location>
</feature>
<name>A0A813HKB3_POLGL</name>
<dbReference type="InterPro" id="IPR000719">
    <property type="entry name" value="Prot_kinase_dom"/>
</dbReference>
<dbReference type="Gene3D" id="1.10.510.10">
    <property type="entry name" value="Transferase(Phosphotransferase) domain 1"/>
    <property type="match status" value="1"/>
</dbReference>
<evidence type="ECO:0000256" key="6">
    <source>
        <dbReference type="PROSITE-ProRule" id="PRU10141"/>
    </source>
</evidence>
<feature type="binding site" evidence="6">
    <location>
        <position position="1053"/>
    </location>
    <ligand>
        <name>ATP</name>
        <dbReference type="ChEBI" id="CHEBI:30616"/>
    </ligand>
</feature>
<dbReference type="PROSITE" id="PS00107">
    <property type="entry name" value="PROTEIN_KINASE_ATP"/>
    <property type="match status" value="1"/>
</dbReference>
<feature type="domain" description="SET" evidence="9">
    <location>
        <begin position="278"/>
        <end position="361"/>
    </location>
</feature>
<dbReference type="PANTHER" id="PTHR24058:SF103">
    <property type="entry name" value="SERINE_THREONINE-PROTEIN KINASE PRP4 HOMOLOG"/>
    <property type="match status" value="1"/>
</dbReference>
<dbReference type="SUPFAM" id="SSF52047">
    <property type="entry name" value="RNI-like"/>
    <property type="match status" value="1"/>
</dbReference>
<dbReference type="PANTHER" id="PTHR24058">
    <property type="entry name" value="DUAL SPECIFICITY PROTEIN KINASE"/>
    <property type="match status" value="1"/>
</dbReference>
<dbReference type="InterPro" id="IPR032675">
    <property type="entry name" value="LRR_dom_sf"/>
</dbReference>
<dbReference type="InterPro" id="IPR050494">
    <property type="entry name" value="Ser_Thr_dual-spec_kinase"/>
</dbReference>
<comment type="caution">
    <text evidence="10">The sequence shown here is derived from an EMBL/GenBank/DDBJ whole genome shotgun (WGS) entry which is preliminary data.</text>
</comment>
<feature type="compositionally biased region" description="Basic and acidic residues" evidence="7">
    <location>
        <begin position="732"/>
        <end position="743"/>
    </location>
</feature>
<feature type="non-terminal residue" evidence="10">
    <location>
        <position position="1"/>
    </location>
</feature>
<evidence type="ECO:0000256" key="1">
    <source>
        <dbReference type="ARBA" id="ARBA00022527"/>
    </source>
</evidence>
<evidence type="ECO:0000256" key="2">
    <source>
        <dbReference type="ARBA" id="ARBA00022679"/>
    </source>
</evidence>
<organism evidence="10 11">
    <name type="scientific">Polarella glacialis</name>
    <name type="common">Dinoflagellate</name>
    <dbReference type="NCBI Taxonomy" id="89957"/>
    <lineage>
        <taxon>Eukaryota</taxon>
        <taxon>Sar</taxon>
        <taxon>Alveolata</taxon>
        <taxon>Dinophyceae</taxon>
        <taxon>Suessiales</taxon>
        <taxon>Suessiaceae</taxon>
        <taxon>Polarella</taxon>
    </lineage>
</organism>
<protein>
    <recommendedName>
        <fullName evidence="12">Non-specific serine/threonine protein kinase</fullName>
    </recommendedName>
</protein>
<keyword evidence="3 6" id="KW-0547">Nucleotide-binding</keyword>
<dbReference type="CDD" id="cd20071">
    <property type="entry name" value="SET_SMYD"/>
    <property type="match status" value="1"/>
</dbReference>
<dbReference type="InterPro" id="IPR008271">
    <property type="entry name" value="Ser/Thr_kinase_AS"/>
</dbReference>
<dbReference type="SMART" id="SM00220">
    <property type="entry name" value="S_TKc"/>
    <property type="match status" value="1"/>
</dbReference>
<feature type="compositionally biased region" description="Low complexity" evidence="7">
    <location>
        <begin position="705"/>
        <end position="716"/>
    </location>
</feature>
<feature type="region of interest" description="Disordered" evidence="7">
    <location>
        <begin position="660"/>
        <end position="937"/>
    </location>
</feature>
<feature type="compositionally biased region" description="Basic and acidic residues" evidence="7">
    <location>
        <begin position="883"/>
        <end position="937"/>
    </location>
</feature>
<dbReference type="SUPFAM" id="SSF82199">
    <property type="entry name" value="SET domain"/>
    <property type="match status" value="1"/>
</dbReference>
<dbReference type="Gene3D" id="3.80.10.10">
    <property type="entry name" value="Ribonuclease Inhibitor"/>
    <property type="match status" value="1"/>
</dbReference>
<feature type="compositionally biased region" description="Basic and acidic residues" evidence="7">
    <location>
        <begin position="767"/>
        <end position="784"/>
    </location>
</feature>
<evidence type="ECO:0000256" key="7">
    <source>
        <dbReference type="SAM" id="MobiDB-lite"/>
    </source>
</evidence>
<feature type="compositionally biased region" description="Low complexity" evidence="7">
    <location>
        <begin position="744"/>
        <end position="761"/>
    </location>
</feature>
<evidence type="ECO:0000313" key="10">
    <source>
        <dbReference type="EMBL" id="CAE8638662.1"/>
    </source>
</evidence>
<evidence type="ECO:0000259" key="8">
    <source>
        <dbReference type="PROSITE" id="PS50011"/>
    </source>
</evidence>
<sequence>ASPRIARMSTAAASTEREWLLDISKRGLQDKDVEDACEQKILGRRGAKQDELPFQEIDASQNQLGWRGCKTLVDLCLKCKDLRVVKLFKNELTDKAVPALCKLAEAVFVEVAPEAAAPGPTASLLTLQPVGSLYSRLQQCIPPTRVPAARVLHARISTLPQSLVTFVPYERLLKLLRIDPPARSLLVHSRVGAWDLWRARLQLKTTGSEDLQREAMAARLISKFGDSEHLCDGGLLVRRVKALSAMGVEAKEKLLRLSSQGVLLPSAHPMVEALKHASEIAVRTLQLPGEAGEWSAEQMQLGLSVLAVYATQDELVYELGCCANHSCVPNAYWTVSPDGQILRLHAARPIAADEEVSVSYVSGLVLLHWQARQRFLWDSRGFVCNCEMCVEEKSAEEAVGIGPGDEAEPDAEPTAAAAGHSHPFGPEESPEPEAEAAKSCASSSGCPAQLQAPAHPHFLLPQSHLRCVRCLPQDQPDELLSQATYMRWLADPLSVPTLRRMGESQTQRRVVAGSTWLCAACGLRVNLLAESLTDTDKKVRMMAEAEMQLTYRALDHCTAGHDSAKLMESYNRLSGDGASQIIAAAARGRAGTKGDQKDRRDKGFTLWLRLEHNKIQRPAELLEGLWAKKVDFCEARDTQKCGPRICKRCALVHLPYFSKQDGEASDGKSASADSVQAVDASQRGGSSGSGQPSVRASRSRERDAAPVLVLTPAAAVQRRTRGGPMAAEDLGGDDKGPIKRARQEPPAASESPPVAISASPSDDAEVLDVKPAEDSKQLDKEERRREKKLRKEQREKDRGEKKRPSCERSDSEGQKKRKLAKEDEKPSDGKDAKVAQTPVAAKITSVFHGFKPVQVTRKISEKERADAAAKAAKIVEDSFEVVSKGKEKEKETEKEKEKGKEKDKEKDKEHKKEKKSKESKEGKSKGNKDSKDRPLVLVAREDVKDVKAKEEAPVAKAKGIEALGNLDQLRKEIADQRMKLRLWIIKAKQEWEEKETEKGARGETNDQEYYMASAGEIFGPSKEYRAEGSIGKGVFSTVFRCKHVRQNADYAVKFVRSNVMMKKAAEKEVETYRRLAKLAPKEDLEASQFIMFLAPPETFIHQGHMCLVFDLLKCDLRTALSKYGQGRGLPLQTVAQYGRQIFLALRVLRKLKCIHGDLKPDNLLMTLSKTEVKLCDFGSAMDVAEEVKTAYLQPRYYRAPEVILGSSYDTQVDLWSAGVTLYELASGKILFTGRSNNAMLRQMMEISGAFSKRMATTGSFSAKHFDSEGNFLQQDLDSITGKPQVFAMSKFEKPRQSISGMLERVLKEPPPNSDQKTQERLLPRVADLVCKLLRLDPGERFTPEHALDHPFFKKDK</sequence>
<dbReference type="OrthoDB" id="3967at2759"/>
<keyword evidence="4" id="KW-0418">Kinase</keyword>
<keyword evidence="11" id="KW-1185">Reference proteome</keyword>
<keyword evidence="5 6" id="KW-0067">ATP-binding</keyword>
<dbReference type="Gene3D" id="3.30.200.20">
    <property type="entry name" value="Phosphorylase Kinase, domain 1"/>
    <property type="match status" value="1"/>
</dbReference>
<evidence type="ECO:0000256" key="3">
    <source>
        <dbReference type="ARBA" id="ARBA00022741"/>
    </source>
</evidence>
<dbReference type="PROSITE" id="PS50011">
    <property type="entry name" value="PROTEIN_KINASE_DOM"/>
    <property type="match status" value="1"/>
</dbReference>
<proteinExistence type="predicted"/>
<dbReference type="PROSITE" id="PS00108">
    <property type="entry name" value="PROTEIN_KINASE_ST"/>
    <property type="match status" value="1"/>
</dbReference>
<evidence type="ECO:0000313" key="11">
    <source>
        <dbReference type="Proteomes" id="UP000654075"/>
    </source>
</evidence>
<gene>
    <name evidence="10" type="ORF">PGLA1383_LOCUS53801</name>
</gene>
<dbReference type="InterPro" id="IPR001214">
    <property type="entry name" value="SET_dom"/>
</dbReference>
<keyword evidence="2" id="KW-0808">Transferase</keyword>
<dbReference type="Pfam" id="PF00856">
    <property type="entry name" value="SET"/>
    <property type="match status" value="1"/>
</dbReference>
<feature type="region of interest" description="Disordered" evidence="7">
    <location>
        <begin position="397"/>
        <end position="440"/>
    </location>
</feature>
<accession>A0A813HKB3</accession>
<feature type="compositionally biased region" description="Basic and acidic residues" evidence="7">
    <location>
        <begin position="792"/>
        <end position="833"/>
    </location>
</feature>
<evidence type="ECO:0000256" key="5">
    <source>
        <dbReference type="ARBA" id="ARBA00022840"/>
    </source>
</evidence>
<dbReference type="InterPro" id="IPR011009">
    <property type="entry name" value="Kinase-like_dom_sf"/>
</dbReference>
<dbReference type="SUPFAM" id="SSF56112">
    <property type="entry name" value="Protein kinase-like (PK-like)"/>
    <property type="match status" value="1"/>
</dbReference>
<dbReference type="Proteomes" id="UP000654075">
    <property type="component" value="Unassembled WGS sequence"/>
</dbReference>
<dbReference type="GO" id="GO:0004674">
    <property type="term" value="F:protein serine/threonine kinase activity"/>
    <property type="evidence" value="ECO:0007669"/>
    <property type="project" value="UniProtKB-KW"/>
</dbReference>
<reference evidence="10" key="1">
    <citation type="submission" date="2021-02" db="EMBL/GenBank/DDBJ databases">
        <authorList>
            <person name="Dougan E. K."/>
            <person name="Rhodes N."/>
            <person name="Thang M."/>
            <person name="Chan C."/>
        </authorList>
    </citation>
    <scope>NUCLEOTIDE SEQUENCE</scope>
</reference>
<dbReference type="PROSITE" id="PS50280">
    <property type="entry name" value="SET"/>
    <property type="match status" value="1"/>
</dbReference>
<feature type="compositionally biased region" description="Low complexity" evidence="7">
    <location>
        <begin position="669"/>
        <end position="684"/>
    </location>
</feature>